<keyword evidence="4 5" id="KW-0408">Iron</keyword>
<dbReference type="PROSITE" id="PS00086">
    <property type="entry name" value="CYTOCHROME_P450"/>
    <property type="match status" value="1"/>
</dbReference>
<keyword evidence="7" id="KW-1185">Reference proteome</keyword>
<evidence type="ECO:0000256" key="5">
    <source>
        <dbReference type="RuleBase" id="RU000461"/>
    </source>
</evidence>
<gene>
    <name evidence="6" type="ORF">PRZ48_007900</name>
</gene>
<evidence type="ECO:0000313" key="6">
    <source>
        <dbReference type="EMBL" id="KAK4502089.1"/>
    </source>
</evidence>
<sequence length="421" mass="47694">MKCLWVEQSHSLSDRPHQPGFVDKLGIDLTGFPMTEQLRKCRAAAMRALSKPNWPKYYHLLEPSSERFLGWLHKSSNDGRAAIDTYAWLRHIVFDLTLSLTYGSRFGEVNDEFMLTFIKSINDISAVRSSTKNFRHFVPLLRLWPESTSKTIDAERVRRHHRDVLFHQYQDRVAAGEQVDCIVAALDQEKLSEEEVHGICLSLLQAAPDTVASGVYQTIAWLSSPEGQSTQDIAYAAILEVYNGNREKAWSNAFREERVPLISSLNKETLRFFTFAPYATPRRTTTETVLPNGVVVPKGITLIMNAQEINHDETQFGTDSWTYKPDRYVGSEAGLPHVAFGAGVRICPAVAISNRIICAILTRMILAFEMRGSEVHGRRPNTHPIQFSDVCDQLVAHPSPYDCHFHVRDAPWLDRMLSHGS</sequence>
<keyword evidence="2 5" id="KW-0479">Metal-binding</keyword>
<evidence type="ECO:0000313" key="7">
    <source>
        <dbReference type="Proteomes" id="UP001305779"/>
    </source>
</evidence>
<dbReference type="InterPro" id="IPR001128">
    <property type="entry name" value="Cyt_P450"/>
</dbReference>
<dbReference type="InterPro" id="IPR050364">
    <property type="entry name" value="Cytochrome_P450_fung"/>
</dbReference>
<evidence type="ECO:0000256" key="2">
    <source>
        <dbReference type="ARBA" id="ARBA00022723"/>
    </source>
</evidence>
<evidence type="ECO:0000256" key="3">
    <source>
        <dbReference type="ARBA" id="ARBA00023002"/>
    </source>
</evidence>
<comment type="similarity">
    <text evidence="1 5">Belongs to the cytochrome P450 family.</text>
</comment>
<dbReference type="Proteomes" id="UP001305779">
    <property type="component" value="Unassembled WGS sequence"/>
</dbReference>
<dbReference type="InterPro" id="IPR002401">
    <property type="entry name" value="Cyt_P450_E_grp-I"/>
</dbReference>
<comment type="caution">
    <text evidence="6">The sequence shown here is derived from an EMBL/GenBank/DDBJ whole genome shotgun (WGS) entry which is preliminary data.</text>
</comment>
<dbReference type="EMBL" id="JAXOVC010000005">
    <property type="protein sequence ID" value="KAK4502089.1"/>
    <property type="molecule type" value="Genomic_DNA"/>
</dbReference>
<keyword evidence="3 5" id="KW-0560">Oxidoreductase</keyword>
<dbReference type="SUPFAM" id="SSF48264">
    <property type="entry name" value="Cytochrome P450"/>
    <property type="match status" value="1"/>
</dbReference>
<evidence type="ECO:0008006" key="8">
    <source>
        <dbReference type="Google" id="ProtNLM"/>
    </source>
</evidence>
<dbReference type="PRINTS" id="PR00463">
    <property type="entry name" value="EP450I"/>
</dbReference>
<evidence type="ECO:0000256" key="1">
    <source>
        <dbReference type="ARBA" id="ARBA00010617"/>
    </source>
</evidence>
<evidence type="ECO:0000256" key="4">
    <source>
        <dbReference type="ARBA" id="ARBA00023004"/>
    </source>
</evidence>
<keyword evidence="5" id="KW-0349">Heme</keyword>
<reference evidence="6 7" key="1">
    <citation type="journal article" date="2023" name="G3 (Bethesda)">
        <title>A chromosome-level genome assembly of Zasmidium syzygii isolated from banana leaves.</title>
        <authorList>
            <person name="van Westerhoven A.C."/>
            <person name="Mehrabi R."/>
            <person name="Talebi R."/>
            <person name="Steentjes M.B.F."/>
            <person name="Corcolon B."/>
            <person name="Chong P.A."/>
            <person name="Kema G.H.J."/>
            <person name="Seidl M.F."/>
        </authorList>
    </citation>
    <scope>NUCLEOTIDE SEQUENCE [LARGE SCALE GENOMIC DNA]</scope>
    <source>
        <strain evidence="6 7">P124</strain>
    </source>
</reference>
<protein>
    <recommendedName>
        <fullName evidence="8">Cytochrome P450</fullName>
    </recommendedName>
</protein>
<organism evidence="6 7">
    <name type="scientific">Zasmidium cellare</name>
    <name type="common">Wine cellar mold</name>
    <name type="synonym">Racodium cellare</name>
    <dbReference type="NCBI Taxonomy" id="395010"/>
    <lineage>
        <taxon>Eukaryota</taxon>
        <taxon>Fungi</taxon>
        <taxon>Dikarya</taxon>
        <taxon>Ascomycota</taxon>
        <taxon>Pezizomycotina</taxon>
        <taxon>Dothideomycetes</taxon>
        <taxon>Dothideomycetidae</taxon>
        <taxon>Mycosphaerellales</taxon>
        <taxon>Mycosphaerellaceae</taxon>
        <taxon>Zasmidium</taxon>
    </lineage>
</organism>
<keyword evidence="5" id="KW-0503">Monooxygenase</keyword>
<name>A0ABR0EKJ8_ZASCE</name>
<dbReference type="Pfam" id="PF00067">
    <property type="entry name" value="p450"/>
    <property type="match status" value="1"/>
</dbReference>
<proteinExistence type="inferred from homology"/>
<dbReference type="Gene3D" id="1.10.630.10">
    <property type="entry name" value="Cytochrome P450"/>
    <property type="match status" value="1"/>
</dbReference>
<dbReference type="PANTHER" id="PTHR46300:SF9">
    <property type="entry name" value="P450, PUTATIVE-RELATED"/>
    <property type="match status" value="1"/>
</dbReference>
<accession>A0ABR0EKJ8</accession>
<dbReference type="InterPro" id="IPR017972">
    <property type="entry name" value="Cyt_P450_CS"/>
</dbReference>
<dbReference type="PANTHER" id="PTHR46300">
    <property type="entry name" value="P450, PUTATIVE (EUROFUNG)-RELATED-RELATED"/>
    <property type="match status" value="1"/>
</dbReference>
<dbReference type="InterPro" id="IPR036396">
    <property type="entry name" value="Cyt_P450_sf"/>
</dbReference>